<dbReference type="Pfam" id="PF05346">
    <property type="entry name" value="DUF747"/>
    <property type="match status" value="1"/>
</dbReference>
<feature type="region of interest" description="Disordered" evidence="6">
    <location>
        <begin position="1"/>
        <end position="169"/>
    </location>
</feature>
<feature type="region of interest" description="Disordered" evidence="6">
    <location>
        <begin position="297"/>
        <end position="336"/>
    </location>
</feature>
<dbReference type="PANTHER" id="PTHR13317">
    <property type="entry name" value="TRANSMEMBRANE ANTERIOR POSTERIOR TRANSFORMATION PROTEIN 1 HOMOLOG"/>
    <property type="match status" value="1"/>
</dbReference>
<reference evidence="9" key="2">
    <citation type="journal article" date="2019" name="Mol. Plant Microbe Interact.">
        <title>Genome sequence resources for four phytopathogenic fungi from the Colletotrichum orbiculare species complex.</title>
        <authorList>
            <person name="Gan P."/>
            <person name="Tsushima A."/>
            <person name="Narusaka M."/>
            <person name="Narusaka Y."/>
            <person name="Takano Y."/>
            <person name="Kubo Y."/>
            <person name="Shirasu K."/>
        </authorList>
    </citation>
    <scope>GENOME REANNOTATION</scope>
    <source>
        <strain evidence="9">104-T / ATCC 96160 / CBS 514.97 / LARS 414 / MAFF 240422</strain>
    </source>
</reference>
<protein>
    <submittedName>
        <fullName evidence="8">Endoplasmic reticulum membrane protein 65</fullName>
    </submittedName>
</protein>
<dbReference type="STRING" id="1213857.A0A484FG81"/>
<feature type="compositionally biased region" description="Basic and acidic residues" evidence="6">
    <location>
        <begin position="137"/>
        <end position="149"/>
    </location>
</feature>
<dbReference type="EMBL" id="AMCV02000034">
    <property type="protein sequence ID" value="TDZ16616.1"/>
    <property type="molecule type" value="Genomic_DNA"/>
</dbReference>
<feature type="region of interest" description="Disordered" evidence="6">
    <location>
        <begin position="462"/>
        <end position="490"/>
    </location>
</feature>
<proteinExistence type="inferred from homology"/>
<evidence type="ECO:0000256" key="5">
    <source>
        <dbReference type="ARBA" id="ARBA00023136"/>
    </source>
</evidence>
<feature type="compositionally biased region" description="Low complexity" evidence="6">
    <location>
        <begin position="86"/>
        <end position="99"/>
    </location>
</feature>
<reference evidence="9" key="1">
    <citation type="journal article" date="2013" name="New Phytol.">
        <title>Comparative genomic and transcriptomic analyses reveal the hemibiotrophic stage shift of Colletotrichum fungi.</title>
        <authorList>
            <person name="Gan P."/>
            <person name="Ikeda K."/>
            <person name="Irieda H."/>
            <person name="Narusaka M."/>
            <person name="O'Connell R.J."/>
            <person name="Narusaka Y."/>
            <person name="Takano Y."/>
            <person name="Kubo Y."/>
            <person name="Shirasu K."/>
        </authorList>
    </citation>
    <scope>NUCLEOTIDE SEQUENCE [LARGE SCALE GENOMIC DNA]</scope>
    <source>
        <strain evidence="9">104-T / ATCC 96160 / CBS 514.97 / LARS 414 / MAFF 240422</strain>
    </source>
</reference>
<evidence type="ECO:0000313" key="8">
    <source>
        <dbReference type="EMBL" id="TDZ16616.1"/>
    </source>
</evidence>
<evidence type="ECO:0000256" key="2">
    <source>
        <dbReference type="ARBA" id="ARBA00008803"/>
    </source>
</evidence>
<feature type="compositionally biased region" description="Basic and acidic residues" evidence="6">
    <location>
        <begin position="470"/>
        <end position="489"/>
    </location>
</feature>
<feature type="compositionally biased region" description="Pro residues" evidence="6">
    <location>
        <begin position="327"/>
        <end position="336"/>
    </location>
</feature>
<feature type="region of interest" description="Disordered" evidence="6">
    <location>
        <begin position="534"/>
        <end position="559"/>
    </location>
</feature>
<feature type="compositionally biased region" description="Low complexity" evidence="6">
    <location>
        <begin position="298"/>
        <end position="310"/>
    </location>
</feature>
<comment type="caution">
    <text evidence="8">The sequence shown here is derived from an EMBL/GenBank/DDBJ whole genome shotgun (WGS) entry which is preliminary data.</text>
</comment>
<evidence type="ECO:0000313" key="9">
    <source>
        <dbReference type="Proteomes" id="UP000014480"/>
    </source>
</evidence>
<dbReference type="Proteomes" id="UP000014480">
    <property type="component" value="Unassembled WGS sequence"/>
</dbReference>
<comment type="similarity">
    <text evidence="2">Belongs to the TAPT1 family.</text>
</comment>
<feature type="compositionally biased region" description="Basic and acidic residues" evidence="6">
    <location>
        <begin position="1"/>
        <end position="18"/>
    </location>
</feature>
<dbReference type="OrthoDB" id="5376140at2759"/>
<keyword evidence="3 7" id="KW-0812">Transmembrane</keyword>
<feature type="compositionally biased region" description="Low complexity" evidence="6">
    <location>
        <begin position="19"/>
        <end position="33"/>
    </location>
</feature>
<sequence length="1239" mass="137114">MSENEQSKVEDREADHHGASAAAAPAATAIPTPLHMPEPSDAVEAFPPLPSSPPEVQPTDTEDVPVNAKSDIRVSHIPMPPLPIVSSSAPPTSTLPTIPGGHSDEDQSSDADSLHSRPEQQESSNSSSISEPATAAEKQEIERKEDSLHSVRARACSSSALMKKKQSQDNIRRLSVAGIQQLNDPEALPIAVVPDSSTLGHGPDVRVPIAEQLQAIRQSILSHPEPLRSNGPVTDGGSRSRQYDEWRRPTSGRTLSTPPTNRRQSQSQTSSPRRNSFYSVVRPPPLNLEAAAQFNLASSQPPTQSQLPQIQVPPPSSQHSKPVRNDPIPPSPLPPSIPLPPMSLPTHLQLELAAQRPSPLYIHHSYTNDIPYESYAIKWERLKNVLLLPSSLERTLYFGALACLDAWLYNFTILPIRFCFALGVLIKWWAYLIAKETRWLMSFVWYGLGRVWARGRHPRTRAASTVQQGDVDHLSSRDRSRSRPAERDTPIIASDASHPIELPGLRLDDANGQSAVEQDVKMSGNGHTVSYKVNGPASHRPSNAAAHRQPRHRRTKSIPSNLSSFHKADLLQGAVILCSSLFLMRLDASRMYHFIRAQDGIKLYVIYNVLEVGDRLLSALGQDIFECLFSSETLSRNSSGRSKVLLPMGMFVLALMYNVVHSVALYYQVITLNVAVNSYSNALLTLMISNQFVEIKSTVFKRFEKDNLFQLTCADIVERFQLWIMLLIIGMRNIVEVGGLSVPGAGSESGNDSGGGSMPLHSPLILPFSFTVLPSWVWSGEVLSPFLIVIGSEMLVDTIKHAYVNKFNNIKPTFYSRILDILCKDYYTNAFVTPSLTRRLGLAVIPLSCLFIRASVQTYHMFLSTRIPTPIPESTQTSLAVESATPSSPVMLAALNRFDTLLRDALGRAVYGYPYASPTEDVARSWWDWTSDDFIAAITMIVVFFIVFLVLLIIKLVLGMVLLRYSRNRYAKMKHKEHMVATGQEEREVYDAKGKRVGGYGQIEVTEERRRWIHADEKEGLKDGKGRATKTEKPPESDYNGVYRICMSCIGQVIQQDSEDLDAVKCPLCRKRMMVHFDGRGRKPVLNHSIKVQEHFQALREWASRRKNQDDATRAAGGSVDDETVVSWRRDGGEMEPEEIDRVESGASEAPVSGSGNYHEGRWWHADDVCIASATHTPIFLRVLPSFHVGRVGSLVFTGKVCITNIANIAHVANVANVASATCACATFGKAFAAPDATR</sequence>
<feature type="region of interest" description="Disordered" evidence="6">
    <location>
        <begin position="220"/>
        <end position="281"/>
    </location>
</feature>
<feature type="transmembrane region" description="Helical" evidence="7">
    <location>
        <begin position="934"/>
        <end position="963"/>
    </location>
</feature>
<feature type="compositionally biased region" description="Low complexity" evidence="6">
    <location>
        <begin position="259"/>
        <end position="276"/>
    </location>
</feature>
<evidence type="ECO:0000256" key="6">
    <source>
        <dbReference type="SAM" id="MobiDB-lite"/>
    </source>
</evidence>
<gene>
    <name evidence="8" type="ORF">Cob_v010463</name>
</gene>
<keyword evidence="5 7" id="KW-0472">Membrane</keyword>
<evidence type="ECO:0000256" key="1">
    <source>
        <dbReference type="ARBA" id="ARBA00004141"/>
    </source>
</evidence>
<comment type="subcellular location">
    <subcellularLocation>
        <location evidence="1">Membrane</location>
        <topology evidence="1">Multi-pass membrane protein</topology>
    </subcellularLocation>
</comment>
<keyword evidence="9" id="KW-1185">Reference proteome</keyword>
<name>A0A484FG81_COLOR</name>
<dbReference type="AlphaFoldDB" id="A0A484FG81"/>
<dbReference type="PANTHER" id="PTHR13317:SF4">
    <property type="entry name" value="TRANSMEMBRANE ANTERIOR POSTERIOR TRANSFORMATION PROTEIN 1 HOMOLOG"/>
    <property type="match status" value="1"/>
</dbReference>
<dbReference type="GO" id="GO:0005789">
    <property type="term" value="C:endoplasmic reticulum membrane"/>
    <property type="evidence" value="ECO:0007669"/>
    <property type="project" value="TreeGrafter"/>
</dbReference>
<feature type="compositionally biased region" description="Pro residues" evidence="6">
    <location>
        <begin position="47"/>
        <end position="56"/>
    </location>
</feature>
<evidence type="ECO:0000256" key="7">
    <source>
        <dbReference type="SAM" id="Phobius"/>
    </source>
</evidence>
<organism evidence="8 9">
    <name type="scientific">Colletotrichum orbiculare (strain 104-T / ATCC 96160 / CBS 514.97 / LARS 414 / MAFF 240422)</name>
    <name type="common">Cucumber anthracnose fungus</name>
    <name type="synonym">Colletotrichum lagenarium</name>
    <dbReference type="NCBI Taxonomy" id="1213857"/>
    <lineage>
        <taxon>Eukaryota</taxon>
        <taxon>Fungi</taxon>
        <taxon>Dikarya</taxon>
        <taxon>Ascomycota</taxon>
        <taxon>Pezizomycotina</taxon>
        <taxon>Sordariomycetes</taxon>
        <taxon>Hypocreomycetidae</taxon>
        <taxon>Glomerellales</taxon>
        <taxon>Glomerellaceae</taxon>
        <taxon>Colletotrichum</taxon>
        <taxon>Colletotrichum orbiculare species complex</taxon>
    </lineage>
</organism>
<dbReference type="InterPro" id="IPR008010">
    <property type="entry name" value="Tatp1"/>
</dbReference>
<evidence type="ECO:0000256" key="4">
    <source>
        <dbReference type="ARBA" id="ARBA00022989"/>
    </source>
</evidence>
<evidence type="ECO:0000256" key="3">
    <source>
        <dbReference type="ARBA" id="ARBA00022692"/>
    </source>
</evidence>
<keyword evidence="4 7" id="KW-1133">Transmembrane helix</keyword>
<feature type="region of interest" description="Disordered" evidence="6">
    <location>
        <begin position="1130"/>
        <end position="1155"/>
    </location>
</feature>
<feature type="compositionally biased region" description="Low complexity" evidence="6">
    <location>
        <begin position="121"/>
        <end position="132"/>
    </location>
</feature>
<accession>A0A484FG81</accession>